<dbReference type="InterPro" id="IPR007404">
    <property type="entry name" value="YdjM-like"/>
</dbReference>
<feature type="transmembrane region" description="Helical" evidence="1">
    <location>
        <begin position="92"/>
        <end position="110"/>
    </location>
</feature>
<evidence type="ECO:0000256" key="1">
    <source>
        <dbReference type="SAM" id="Phobius"/>
    </source>
</evidence>
<name>A0ABS1JUD1_9BURK</name>
<dbReference type="Proteomes" id="UP000622707">
    <property type="component" value="Unassembled WGS sequence"/>
</dbReference>
<gene>
    <name evidence="2" type="ORF">JI746_21700</name>
</gene>
<dbReference type="GO" id="GO:0016787">
    <property type="term" value="F:hydrolase activity"/>
    <property type="evidence" value="ECO:0007669"/>
    <property type="project" value="UniProtKB-KW"/>
</dbReference>
<keyword evidence="1" id="KW-0812">Transmembrane</keyword>
<comment type="caution">
    <text evidence="2">The sequence shown here is derived from an EMBL/GenBank/DDBJ whole genome shotgun (WGS) entry which is preliminary data.</text>
</comment>
<feature type="transmembrane region" description="Helical" evidence="1">
    <location>
        <begin position="68"/>
        <end position="86"/>
    </location>
</feature>
<protein>
    <submittedName>
        <fullName evidence="2">Metal-dependent hydrolase</fullName>
    </submittedName>
</protein>
<proteinExistence type="predicted"/>
<keyword evidence="1" id="KW-1133">Transmembrane helix</keyword>
<keyword evidence="1" id="KW-0472">Membrane</keyword>
<accession>A0ABS1JUD1</accession>
<evidence type="ECO:0000313" key="2">
    <source>
        <dbReference type="EMBL" id="MBL0427736.1"/>
    </source>
</evidence>
<dbReference type="EMBL" id="JAEQND010000013">
    <property type="protein sequence ID" value="MBL0427736.1"/>
    <property type="molecule type" value="Genomic_DNA"/>
</dbReference>
<evidence type="ECO:0000313" key="3">
    <source>
        <dbReference type="Proteomes" id="UP000622707"/>
    </source>
</evidence>
<dbReference type="Pfam" id="PF04307">
    <property type="entry name" value="YdjM"/>
    <property type="match status" value="1"/>
</dbReference>
<sequence>MTRTGHIATGWGAAALAYALAHRLGLSGLLPWIAAIGALPGVTAPDWMEIAWFDDKGWRKSVIPHRTWTHWLPLWALAFALCYFNVQQAWWVSAGLGFAVGGLTHLAMDVPNPTGIPISRPTRRRFSLRWWRSDQMVMPMVFLTWVAGAWALKASGALDSALAVFSA</sequence>
<dbReference type="RefSeq" id="WP_201692370.1">
    <property type="nucleotide sequence ID" value="NZ_JAEQND010000013.1"/>
</dbReference>
<keyword evidence="3" id="KW-1185">Reference proteome</keyword>
<feature type="transmembrane region" description="Helical" evidence="1">
    <location>
        <begin position="29"/>
        <end position="47"/>
    </location>
</feature>
<feature type="transmembrane region" description="Helical" evidence="1">
    <location>
        <begin position="131"/>
        <end position="152"/>
    </location>
</feature>
<organism evidence="2 3">
    <name type="scientific">Ramlibacter alkalitolerans</name>
    <dbReference type="NCBI Taxonomy" id="2039631"/>
    <lineage>
        <taxon>Bacteria</taxon>
        <taxon>Pseudomonadati</taxon>
        <taxon>Pseudomonadota</taxon>
        <taxon>Betaproteobacteria</taxon>
        <taxon>Burkholderiales</taxon>
        <taxon>Comamonadaceae</taxon>
        <taxon>Ramlibacter</taxon>
    </lineage>
</organism>
<reference evidence="2 3" key="1">
    <citation type="journal article" date="2017" name="Int. J. Syst. Evol. Microbiol.">
        <title>Ramlibacter alkalitolerans sp. nov., alkali-tolerant bacterium isolated from soil of ginseng.</title>
        <authorList>
            <person name="Lee D.H."/>
            <person name="Cha C.J."/>
        </authorList>
    </citation>
    <scope>NUCLEOTIDE SEQUENCE [LARGE SCALE GENOMIC DNA]</scope>
    <source>
        <strain evidence="2 3">KACC 19305</strain>
    </source>
</reference>
<keyword evidence="2" id="KW-0378">Hydrolase</keyword>